<dbReference type="EMBL" id="LXFE01000870">
    <property type="protein sequence ID" value="OLL24329.1"/>
    <property type="molecule type" value="Genomic_DNA"/>
</dbReference>
<name>A0A1U7LNW7_NEOID</name>
<evidence type="ECO:0000313" key="4">
    <source>
        <dbReference type="Proteomes" id="UP000186594"/>
    </source>
</evidence>
<feature type="transmembrane region" description="Helical" evidence="2">
    <location>
        <begin position="32"/>
        <end position="55"/>
    </location>
</feature>
<feature type="transmembrane region" description="Helical" evidence="2">
    <location>
        <begin position="7"/>
        <end position="26"/>
    </location>
</feature>
<keyword evidence="2" id="KW-0812">Transmembrane</keyword>
<evidence type="ECO:0000256" key="1">
    <source>
        <dbReference type="SAM" id="MobiDB-lite"/>
    </source>
</evidence>
<accession>A0A1U7LNW7</accession>
<sequence>MGKPLSFLKYLIVKLTFLPLYVLGITKQDIRFVLVITETLFHSSGIPVFLLYLLTRTSSQNLLLREGVELSAAKRLRILHPQFEQRNFVTMRQRHTVDPHVSMFHNSPQLRDAPSPPSSSFSNSQYLEGGQQATYLSMIRENSQPFSSRDKQRPLPLELKPSALSRSASFSPLTSGKPACVDISHAPEIEYQKMGLYRKRSMKLKRVDSEITRAIMGGRD</sequence>
<evidence type="ECO:0000256" key="2">
    <source>
        <dbReference type="SAM" id="Phobius"/>
    </source>
</evidence>
<dbReference type="AlphaFoldDB" id="A0A1U7LNW7"/>
<protein>
    <submittedName>
        <fullName evidence="3">Uncharacterized protein</fullName>
    </submittedName>
</protein>
<reference evidence="3 4" key="1">
    <citation type="submission" date="2016-04" db="EMBL/GenBank/DDBJ databases">
        <title>Evolutionary innovation and constraint leading to complex multicellularity in the Ascomycota.</title>
        <authorList>
            <person name="Cisse O."/>
            <person name="Nguyen A."/>
            <person name="Hewitt D.A."/>
            <person name="Jedd G."/>
            <person name="Stajich J.E."/>
        </authorList>
    </citation>
    <scope>NUCLEOTIDE SEQUENCE [LARGE SCALE GENOMIC DNA]</scope>
    <source>
        <strain evidence="3 4">DAH-3</strain>
    </source>
</reference>
<organism evidence="3 4">
    <name type="scientific">Neolecta irregularis (strain DAH-3)</name>
    <dbReference type="NCBI Taxonomy" id="1198029"/>
    <lineage>
        <taxon>Eukaryota</taxon>
        <taxon>Fungi</taxon>
        <taxon>Dikarya</taxon>
        <taxon>Ascomycota</taxon>
        <taxon>Taphrinomycotina</taxon>
        <taxon>Neolectales</taxon>
        <taxon>Neolectaceae</taxon>
        <taxon>Neolecta</taxon>
    </lineage>
</organism>
<dbReference type="Proteomes" id="UP000186594">
    <property type="component" value="Unassembled WGS sequence"/>
</dbReference>
<feature type="region of interest" description="Disordered" evidence="1">
    <location>
        <begin position="105"/>
        <end position="124"/>
    </location>
</feature>
<comment type="caution">
    <text evidence="3">The sequence shown here is derived from an EMBL/GenBank/DDBJ whole genome shotgun (WGS) entry which is preliminary data.</text>
</comment>
<keyword evidence="2" id="KW-1133">Transmembrane helix</keyword>
<keyword evidence="4" id="KW-1185">Reference proteome</keyword>
<evidence type="ECO:0000313" key="3">
    <source>
        <dbReference type="EMBL" id="OLL24329.1"/>
    </source>
</evidence>
<proteinExistence type="predicted"/>
<gene>
    <name evidence="3" type="ORF">NEOLI_004478</name>
</gene>
<keyword evidence="2" id="KW-0472">Membrane</keyword>